<dbReference type="PANTHER" id="PTHR30146">
    <property type="entry name" value="LACI-RELATED TRANSCRIPTIONAL REPRESSOR"/>
    <property type="match status" value="1"/>
</dbReference>
<dbReference type="RefSeq" id="WP_177719794.1">
    <property type="nucleotide sequence ID" value="NZ_JACRSQ010000018.1"/>
</dbReference>
<name>A0A926DS30_9FIRM</name>
<evidence type="ECO:0000313" key="6">
    <source>
        <dbReference type="EMBL" id="MBC8544225.1"/>
    </source>
</evidence>
<evidence type="ECO:0000256" key="1">
    <source>
        <dbReference type="ARBA" id="ARBA00023015"/>
    </source>
</evidence>
<protein>
    <submittedName>
        <fullName evidence="6">LacI family DNA-binding transcriptional regulator</fullName>
    </submittedName>
</protein>
<dbReference type="Gene3D" id="1.10.260.40">
    <property type="entry name" value="lambda repressor-like DNA-binding domains"/>
    <property type="match status" value="1"/>
</dbReference>
<dbReference type="InterPro" id="IPR010982">
    <property type="entry name" value="Lambda_DNA-bd_dom_sf"/>
</dbReference>
<dbReference type="InterPro" id="IPR028082">
    <property type="entry name" value="Peripla_BP_I"/>
</dbReference>
<dbReference type="InterPro" id="IPR046335">
    <property type="entry name" value="LacI/GalR-like_sensor"/>
</dbReference>
<sequence>MATIDDVARLAGVSTMTVSRVVNGSSAVSDKTRQKVLEATETLGYQPNLLARSLVTNQTHTIGVLLTHIENPLYSIFLSAIIQEAEKHGYDIIMSAATDLDSTLKSINTLYNKCVDGMIILSVEFRDSKDDNTTIFHTVEQMQAFDHEFEKIAAKQKPIPVITLGDHHMDYVSGLVNIDYRLGGQMAVEYLHTYNHEEIGYISHVVTDTGIWGERYQGFLDGMRACGKTVREEWIVKCVDTVEGGFHAMKEFIHSAGKLPSAISCANDMIAVGAINAAITEGLRVPEDISIIGHDGSYVGEITEPGLTTVSIRPYAVGRACFSVLHDCLTDTGTARKAVITPEVLKRGSVKAR</sequence>
<dbReference type="CDD" id="cd01392">
    <property type="entry name" value="HTH_LacI"/>
    <property type="match status" value="1"/>
</dbReference>
<accession>A0A926DS30</accession>
<feature type="domain" description="BRCT" evidence="4">
    <location>
        <begin position="181"/>
        <end position="239"/>
    </location>
</feature>
<keyword evidence="2 6" id="KW-0238">DNA-binding</keyword>
<dbReference type="GO" id="GO:0003700">
    <property type="term" value="F:DNA-binding transcription factor activity"/>
    <property type="evidence" value="ECO:0007669"/>
    <property type="project" value="TreeGrafter"/>
</dbReference>
<keyword evidence="1" id="KW-0805">Transcription regulation</keyword>
<dbReference type="PANTHER" id="PTHR30146:SF109">
    <property type="entry name" value="HTH-TYPE TRANSCRIPTIONAL REGULATOR GALS"/>
    <property type="match status" value="1"/>
</dbReference>
<dbReference type="PROSITE" id="PS00356">
    <property type="entry name" value="HTH_LACI_1"/>
    <property type="match status" value="1"/>
</dbReference>
<evidence type="ECO:0000259" key="5">
    <source>
        <dbReference type="PROSITE" id="PS50932"/>
    </source>
</evidence>
<organism evidence="6 7">
    <name type="scientific">Bianquea renquensis</name>
    <dbReference type="NCBI Taxonomy" id="2763661"/>
    <lineage>
        <taxon>Bacteria</taxon>
        <taxon>Bacillati</taxon>
        <taxon>Bacillota</taxon>
        <taxon>Clostridia</taxon>
        <taxon>Eubacteriales</taxon>
        <taxon>Bianqueaceae</taxon>
        <taxon>Bianquea</taxon>
    </lineage>
</organism>
<dbReference type="Pfam" id="PF00356">
    <property type="entry name" value="LacI"/>
    <property type="match status" value="1"/>
</dbReference>
<dbReference type="SUPFAM" id="SSF53822">
    <property type="entry name" value="Periplasmic binding protein-like I"/>
    <property type="match status" value="1"/>
</dbReference>
<keyword evidence="3" id="KW-0804">Transcription</keyword>
<dbReference type="PROSITE" id="PS50932">
    <property type="entry name" value="HTH_LACI_2"/>
    <property type="match status" value="1"/>
</dbReference>
<dbReference type="FunFam" id="1.10.260.40:FF:000002">
    <property type="entry name" value="HTH-type transcriptional repressor PurR"/>
    <property type="match status" value="1"/>
</dbReference>
<dbReference type="InterPro" id="IPR000843">
    <property type="entry name" value="HTH_LacI"/>
</dbReference>
<dbReference type="SMART" id="SM00354">
    <property type="entry name" value="HTH_LACI"/>
    <property type="match status" value="1"/>
</dbReference>
<dbReference type="GO" id="GO:0000976">
    <property type="term" value="F:transcription cis-regulatory region binding"/>
    <property type="evidence" value="ECO:0007669"/>
    <property type="project" value="TreeGrafter"/>
</dbReference>
<evidence type="ECO:0000256" key="2">
    <source>
        <dbReference type="ARBA" id="ARBA00023125"/>
    </source>
</evidence>
<feature type="domain" description="HTH lacI-type" evidence="5">
    <location>
        <begin position="2"/>
        <end position="56"/>
    </location>
</feature>
<comment type="caution">
    <text evidence="6">The sequence shown here is derived from an EMBL/GenBank/DDBJ whole genome shotgun (WGS) entry which is preliminary data.</text>
</comment>
<evidence type="ECO:0000259" key="4">
    <source>
        <dbReference type="PROSITE" id="PS50172"/>
    </source>
</evidence>
<gene>
    <name evidence="6" type="ORF">H8730_11820</name>
</gene>
<dbReference type="AlphaFoldDB" id="A0A926DS30"/>
<dbReference type="InterPro" id="IPR001761">
    <property type="entry name" value="Peripla_BP/Lac1_sug-bd_dom"/>
</dbReference>
<dbReference type="SUPFAM" id="SSF47413">
    <property type="entry name" value="lambda repressor-like DNA-binding domains"/>
    <property type="match status" value="1"/>
</dbReference>
<keyword evidence="7" id="KW-1185">Reference proteome</keyword>
<evidence type="ECO:0000313" key="7">
    <source>
        <dbReference type="Proteomes" id="UP000657006"/>
    </source>
</evidence>
<dbReference type="EMBL" id="JACRSQ010000018">
    <property type="protein sequence ID" value="MBC8544225.1"/>
    <property type="molecule type" value="Genomic_DNA"/>
</dbReference>
<dbReference type="InterPro" id="IPR001357">
    <property type="entry name" value="BRCT_dom"/>
</dbReference>
<dbReference type="Pfam" id="PF13377">
    <property type="entry name" value="Peripla_BP_3"/>
    <property type="match status" value="1"/>
</dbReference>
<dbReference type="Proteomes" id="UP000657006">
    <property type="component" value="Unassembled WGS sequence"/>
</dbReference>
<dbReference type="Gene3D" id="3.40.50.2300">
    <property type="match status" value="2"/>
</dbReference>
<dbReference type="PROSITE" id="PS50172">
    <property type="entry name" value="BRCT"/>
    <property type="match status" value="1"/>
</dbReference>
<evidence type="ECO:0000256" key="3">
    <source>
        <dbReference type="ARBA" id="ARBA00023163"/>
    </source>
</evidence>
<dbReference type="Pfam" id="PF00532">
    <property type="entry name" value="Peripla_BP_1"/>
    <property type="match status" value="1"/>
</dbReference>
<proteinExistence type="predicted"/>
<dbReference type="CDD" id="cd06267">
    <property type="entry name" value="PBP1_LacI_sugar_binding-like"/>
    <property type="match status" value="1"/>
</dbReference>
<dbReference type="PRINTS" id="PR00036">
    <property type="entry name" value="HTHLACI"/>
</dbReference>
<reference evidence="6" key="1">
    <citation type="submission" date="2020-08" db="EMBL/GenBank/DDBJ databases">
        <title>Genome public.</title>
        <authorList>
            <person name="Liu C."/>
            <person name="Sun Q."/>
        </authorList>
    </citation>
    <scope>NUCLEOTIDE SEQUENCE</scope>
    <source>
        <strain evidence="6">NSJ-32</strain>
    </source>
</reference>